<dbReference type="AlphaFoldDB" id="A0A7W9UZZ1"/>
<dbReference type="NCBIfam" id="NF042937">
    <property type="entry name" value="leader_Ms4533A"/>
    <property type="match status" value="1"/>
</dbReference>
<sequence length="30" mass="3226">MSRRPATEIVSFELALLGVAGHAVADVRCR</sequence>
<organism evidence="1 2">
    <name type="scientific">Streptomyces zagrosensis</name>
    <dbReference type="NCBI Taxonomy" id="1042984"/>
    <lineage>
        <taxon>Bacteria</taxon>
        <taxon>Bacillati</taxon>
        <taxon>Actinomycetota</taxon>
        <taxon>Actinomycetes</taxon>
        <taxon>Kitasatosporales</taxon>
        <taxon>Streptomycetaceae</taxon>
        <taxon>Streptomyces</taxon>
    </lineage>
</organism>
<protein>
    <submittedName>
        <fullName evidence="1">Uncharacterized protein</fullName>
    </submittedName>
</protein>
<keyword evidence="2" id="KW-1185">Reference proteome</keyword>
<dbReference type="Proteomes" id="UP000588098">
    <property type="component" value="Unassembled WGS sequence"/>
</dbReference>
<reference evidence="1 2" key="1">
    <citation type="submission" date="2020-08" db="EMBL/GenBank/DDBJ databases">
        <title>Genomic Encyclopedia of Type Strains, Phase III (KMG-III): the genomes of soil and plant-associated and newly described type strains.</title>
        <authorList>
            <person name="Whitman W."/>
        </authorList>
    </citation>
    <scope>NUCLEOTIDE SEQUENCE [LARGE SCALE GENOMIC DNA]</scope>
    <source>
        <strain evidence="1 2">CECT 8305</strain>
    </source>
</reference>
<name>A0A7W9UZZ1_9ACTN</name>
<comment type="caution">
    <text evidence="1">The sequence shown here is derived from an EMBL/GenBank/DDBJ whole genome shotgun (WGS) entry which is preliminary data.</text>
</comment>
<dbReference type="RefSeq" id="WP_312866938.1">
    <property type="nucleotide sequence ID" value="NZ_JACHJL010000009.1"/>
</dbReference>
<accession>A0A7W9UZZ1</accession>
<gene>
    <name evidence="1" type="ORF">FHS42_003873</name>
</gene>
<evidence type="ECO:0000313" key="1">
    <source>
        <dbReference type="EMBL" id="MBB5936796.1"/>
    </source>
</evidence>
<dbReference type="EMBL" id="JACHJL010000009">
    <property type="protein sequence ID" value="MBB5936796.1"/>
    <property type="molecule type" value="Genomic_DNA"/>
</dbReference>
<proteinExistence type="predicted"/>
<evidence type="ECO:0000313" key="2">
    <source>
        <dbReference type="Proteomes" id="UP000588098"/>
    </source>
</evidence>